<protein>
    <recommendedName>
        <fullName evidence="12">chitin deacetylase</fullName>
        <ecNumber evidence="12">3.5.1.41</ecNumber>
    </recommendedName>
</protein>
<evidence type="ECO:0000256" key="1">
    <source>
        <dbReference type="ARBA" id="ARBA00001941"/>
    </source>
</evidence>
<dbReference type="Proteomes" id="UP000008064">
    <property type="component" value="Unassembled WGS sequence"/>
</dbReference>
<evidence type="ECO:0000313" key="18">
    <source>
        <dbReference type="Proteomes" id="UP000008064"/>
    </source>
</evidence>
<dbReference type="GeneID" id="18818175"/>
<feature type="region of interest" description="Disordered" evidence="14">
    <location>
        <begin position="342"/>
        <end position="398"/>
    </location>
</feature>
<feature type="chain" id="PRO_5003381638" description="chitin deacetylase" evidence="15">
    <location>
        <begin position="21"/>
        <end position="421"/>
    </location>
</feature>
<feature type="compositionally biased region" description="Polar residues" evidence="14">
    <location>
        <begin position="342"/>
        <end position="351"/>
    </location>
</feature>
<keyword evidence="4" id="KW-0325">Glycoprotein</keyword>
<evidence type="ECO:0000256" key="12">
    <source>
        <dbReference type="ARBA" id="ARBA00024056"/>
    </source>
</evidence>
<keyword evidence="9" id="KW-0449">Lipoprotein</keyword>
<keyword evidence="5" id="KW-0146">Chitin degradation</keyword>
<evidence type="ECO:0000256" key="4">
    <source>
        <dbReference type="ARBA" id="ARBA00022622"/>
    </source>
</evidence>
<keyword evidence="8" id="KW-0170">Cobalt</keyword>
<sequence>MSRRIASFFALAGCIALAGASAVGSGHVQRRSPSTSWYHADDHPAHSLFKRNFTDGTTYAPIGSQEWANAYPQDTINVTAIPKAWIDALNSAVSAGKIPNLPPSTVNSQGFTTYSGGLDPNGQEVCSATYQCYVADDLWNAPQGDVGLSFDDGPLPTSTALYEFLANNSLRSTHFFIGSNILYNPQQFSMAFDQLGDDIAVHTWTHPYMTTLSNEELVGEFGWTMEIIHNSTGGRLPKYWRPPYGDADNRVRAIAKEVFGLTTVIWNQDTGDWSLTSGGTTAQAIHNDMEKWLTGPKNPGLIILEHELSNQSVQAFMDAYPIMKSNGWNTISVAELSGGPVYQNSDNSTDPVTPGTVANLAVQPPPNSTSSTPASTSTQSTSSSAPSGSNHNTSGTVSISSSGRVNYLIASMAAIGLAFLC</sequence>
<dbReference type="EMBL" id="GL945431">
    <property type="protein sequence ID" value="EGO27515.1"/>
    <property type="molecule type" value="Genomic_DNA"/>
</dbReference>
<dbReference type="HOGENOM" id="CLU_042090_2_0_1"/>
<keyword evidence="3" id="KW-1003">Cell membrane</keyword>
<dbReference type="GO" id="GO:0004099">
    <property type="term" value="F:chitin deacetylase activity"/>
    <property type="evidence" value="ECO:0007669"/>
    <property type="project" value="UniProtKB-EC"/>
</dbReference>
<keyword evidence="7" id="KW-0119">Carbohydrate metabolism</keyword>
<dbReference type="EC" id="3.5.1.41" evidence="12"/>
<dbReference type="GO" id="GO:0009272">
    <property type="term" value="P:fungal-type cell wall biogenesis"/>
    <property type="evidence" value="ECO:0007669"/>
    <property type="project" value="UniProtKB-ARBA"/>
</dbReference>
<dbReference type="InterPro" id="IPR002509">
    <property type="entry name" value="NODB_dom"/>
</dbReference>
<dbReference type="GO" id="GO:0006032">
    <property type="term" value="P:chitin catabolic process"/>
    <property type="evidence" value="ECO:0007669"/>
    <property type="project" value="UniProtKB-KW"/>
</dbReference>
<name>F8NN21_SERL9</name>
<evidence type="ECO:0000256" key="15">
    <source>
        <dbReference type="SAM" id="SignalP"/>
    </source>
</evidence>
<evidence type="ECO:0000256" key="14">
    <source>
        <dbReference type="SAM" id="MobiDB-lite"/>
    </source>
</evidence>
<keyword evidence="11" id="KW-0624">Polysaccharide degradation</keyword>
<comment type="cofactor">
    <cofactor evidence="1">
        <name>Co(2+)</name>
        <dbReference type="ChEBI" id="CHEBI:48828"/>
    </cofactor>
</comment>
<accession>F8NN21</accession>
<dbReference type="KEGG" id="sla:SERLADRAFT_461092"/>
<dbReference type="PANTHER" id="PTHR10587:SF135">
    <property type="entry name" value="CHITIN DEACETYLASE 3"/>
    <property type="match status" value="1"/>
</dbReference>
<dbReference type="RefSeq" id="XP_007315606.1">
    <property type="nucleotide sequence ID" value="XM_007315544.1"/>
</dbReference>
<evidence type="ECO:0000256" key="8">
    <source>
        <dbReference type="ARBA" id="ARBA00023285"/>
    </source>
</evidence>
<keyword evidence="6" id="KW-0472">Membrane</keyword>
<evidence type="ECO:0000256" key="5">
    <source>
        <dbReference type="ARBA" id="ARBA00023024"/>
    </source>
</evidence>
<proteinExistence type="predicted"/>
<dbReference type="GO" id="GO:0005886">
    <property type="term" value="C:plasma membrane"/>
    <property type="evidence" value="ECO:0007669"/>
    <property type="project" value="UniProtKB-SubCell"/>
</dbReference>
<evidence type="ECO:0000256" key="9">
    <source>
        <dbReference type="ARBA" id="ARBA00023288"/>
    </source>
</evidence>
<evidence type="ECO:0000256" key="13">
    <source>
        <dbReference type="ARBA" id="ARBA00048494"/>
    </source>
</evidence>
<organism evidence="18">
    <name type="scientific">Serpula lacrymans var. lacrymans (strain S7.9)</name>
    <name type="common">Dry rot fungus</name>
    <dbReference type="NCBI Taxonomy" id="578457"/>
    <lineage>
        <taxon>Eukaryota</taxon>
        <taxon>Fungi</taxon>
        <taxon>Dikarya</taxon>
        <taxon>Basidiomycota</taxon>
        <taxon>Agaricomycotina</taxon>
        <taxon>Agaricomycetes</taxon>
        <taxon>Agaricomycetidae</taxon>
        <taxon>Boletales</taxon>
        <taxon>Coniophorineae</taxon>
        <taxon>Serpulaceae</taxon>
        <taxon>Serpula</taxon>
    </lineage>
</organism>
<dbReference type="InterPro" id="IPR050248">
    <property type="entry name" value="Polysacc_deacetylase_ArnD"/>
</dbReference>
<dbReference type="Gene3D" id="3.20.20.370">
    <property type="entry name" value="Glycoside hydrolase/deacetylase"/>
    <property type="match status" value="1"/>
</dbReference>
<keyword evidence="10" id="KW-0961">Cell wall biogenesis/degradation</keyword>
<feature type="signal peptide" evidence="15">
    <location>
        <begin position="1"/>
        <end position="20"/>
    </location>
</feature>
<comment type="subcellular location">
    <subcellularLocation>
        <location evidence="2">Cell membrane</location>
        <topology evidence="2">Lipid-anchor</topology>
        <topology evidence="2">GPI-anchor</topology>
    </subcellularLocation>
</comment>
<evidence type="ECO:0000256" key="2">
    <source>
        <dbReference type="ARBA" id="ARBA00004609"/>
    </source>
</evidence>
<dbReference type="SUPFAM" id="SSF88713">
    <property type="entry name" value="Glycoside hydrolase/deacetylase"/>
    <property type="match status" value="1"/>
</dbReference>
<dbReference type="InterPro" id="IPR011330">
    <property type="entry name" value="Glyco_hydro/deAcase_b/a-brl"/>
</dbReference>
<comment type="catalytic activity">
    <reaction evidence="13">
        <text>[(1-&gt;4)-N-acetyl-beta-D-glucosaminyl](n) + n H2O = chitosan + n acetate</text>
        <dbReference type="Rhea" id="RHEA:10464"/>
        <dbReference type="Rhea" id="RHEA-COMP:9593"/>
        <dbReference type="Rhea" id="RHEA-COMP:9597"/>
        <dbReference type="ChEBI" id="CHEBI:15377"/>
        <dbReference type="ChEBI" id="CHEBI:17029"/>
        <dbReference type="ChEBI" id="CHEBI:30089"/>
        <dbReference type="ChEBI" id="CHEBI:57704"/>
        <dbReference type="EC" id="3.5.1.41"/>
    </reaction>
    <physiologicalReaction direction="left-to-right" evidence="13">
        <dbReference type="Rhea" id="RHEA:10465"/>
    </physiologicalReaction>
</comment>
<dbReference type="AlphaFoldDB" id="F8NN21"/>
<dbReference type="OrthoDB" id="407355at2759"/>
<dbReference type="GO" id="GO:0098552">
    <property type="term" value="C:side of membrane"/>
    <property type="evidence" value="ECO:0007669"/>
    <property type="project" value="UniProtKB-KW"/>
</dbReference>
<evidence type="ECO:0000256" key="11">
    <source>
        <dbReference type="ARBA" id="ARBA00023326"/>
    </source>
</evidence>
<dbReference type="PANTHER" id="PTHR10587">
    <property type="entry name" value="GLYCOSYL TRANSFERASE-RELATED"/>
    <property type="match status" value="1"/>
</dbReference>
<reference evidence="18" key="1">
    <citation type="journal article" date="2011" name="Science">
        <title>The plant cell wall-decomposing machinery underlies the functional diversity of forest fungi.</title>
        <authorList>
            <person name="Eastwood D.C."/>
            <person name="Floudas D."/>
            <person name="Binder M."/>
            <person name="Majcherczyk A."/>
            <person name="Schneider P."/>
            <person name="Aerts A."/>
            <person name="Asiegbu F.O."/>
            <person name="Baker S.E."/>
            <person name="Barry K."/>
            <person name="Bendiksby M."/>
            <person name="Blumentritt M."/>
            <person name="Coutinho P.M."/>
            <person name="Cullen D."/>
            <person name="de Vries R.P."/>
            <person name="Gathman A."/>
            <person name="Goodell B."/>
            <person name="Henrissat B."/>
            <person name="Ihrmark K."/>
            <person name="Kauserud H."/>
            <person name="Kohler A."/>
            <person name="LaButti K."/>
            <person name="Lapidus A."/>
            <person name="Lavin J.L."/>
            <person name="Lee Y.-H."/>
            <person name="Lindquist E."/>
            <person name="Lilly W."/>
            <person name="Lucas S."/>
            <person name="Morin E."/>
            <person name="Murat C."/>
            <person name="Oguiza J.A."/>
            <person name="Park J."/>
            <person name="Pisabarro A.G."/>
            <person name="Riley R."/>
            <person name="Rosling A."/>
            <person name="Salamov A."/>
            <person name="Schmidt O."/>
            <person name="Schmutz J."/>
            <person name="Skrede I."/>
            <person name="Stenlid J."/>
            <person name="Wiebenga A."/>
            <person name="Xie X."/>
            <person name="Kuees U."/>
            <person name="Hibbett D.S."/>
            <person name="Hoffmeister D."/>
            <person name="Hoegberg N."/>
            <person name="Martin F."/>
            <person name="Grigoriev I.V."/>
            <person name="Watkinson S.C."/>
        </authorList>
    </citation>
    <scope>NUCLEOTIDE SEQUENCE [LARGE SCALE GENOMIC DNA]</scope>
    <source>
        <strain evidence="18">S7.9</strain>
    </source>
</reference>
<feature type="domain" description="NodB homology" evidence="16">
    <location>
        <begin position="144"/>
        <end position="331"/>
    </location>
</feature>
<evidence type="ECO:0000256" key="6">
    <source>
        <dbReference type="ARBA" id="ARBA00023136"/>
    </source>
</evidence>
<dbReference type="PROSITE" id="PS51677">
    <property type="entry name" value="NODB"/>
    <property type="match status" value="1"/>
</dbReference>
<dbReference type="GO" id="GO:0071555">
    <property type="term" value="P:cell wall organization"/>
    <property type="evidence" value="ECO:0007669"/>
    <property type="project" value="UniProtKB-KW"/>
</dbReference>
<dbReference type="GO" id="GO:0000272">
    <property type="term" value="P:polysaccharide catabolic process"/>
    <property type="evidence" value="ECO:0007669"/>
    <property type="project" value="UniProtKB-KW"/>
</dbReference>
<dbReference type="Pfam" id="PF01522">
    <property type="entry name" value="Polysacc_deac_1"/>
    <property type="match status" value="1"/>
</dbReference>
<feature type="compositionally biased region" description="Low complexity" evidence="14">
    <location>
        <begin position="368"/>
        <end position="394"/>
    </location>
</feature>
<gene>
    <name evidence="17" type="ORF">SERLADRAFT_461092</name>
</gene>
<evidence type="ECO:0000256" key="7">
    <source>
        <dbReference type="ARBA" id="ARBA00023277"/>
    </source>
</evidence>
<evidence type="ECO:0000256" key="10">
    <source>
        <dbReference type="ARBA" id="ARBA00023316"/>
    </source>
</evidence>
<evidence type="ECO:0000313" key="17">
    <source>
        <dbReference type="EMBL" id="EGO27515.1"/>
    </source>
</evidence>
<evidence type="ECO:0000256" key="3">
    <source>
        <dbReference type="ARBA" id="ARBA00022475"/>
    </source>
</evidence>
<keyword evidence="4" id="KW-0336">GPI-anchor</keyword>
<evidence type="ECO:0000259" key="16">
    <source>
        <dbReference type="PROSITE" id="PS51677"/>
    </source>
</evidence>
<keyword evidence="15" id="KW-0732">Signal</keyword>